<feature type="region of interest" description="Disordered" evidence="1">
    <location>
        <begin position="46"/>
        <end position="89"/>
    </location>
</feature>
<feature type="region of interest" description="Disordered" evidence="1">
    <location>
        <begin position="362"/>
        <end position="390"/>
    </location>
</feature>
<dbReference type="InterPro" id="IPR000008">
    <property type="entry name" value="C2_dom"/>
</dbReference>
<dbReference type="Gene3D" id="2.60.40.150">
    <property type="entry name" value="C2 domain"/>
    <property type="match status" value="1"/>
</dbReference>
<sequence length="537" mass="61469">MLEALWPCTFDYVFLLNNSFHPTPLLNQSPSINFKLQTIKNMYQAYSDPNMHPSSKRSVSPRPTADTEQTLHKPEQQATTPQPHHHRVISGTLSAKNGRVGVGAGDMMQSESEELNRELMQALRANLLENVNIVCQQYNLDDDQAFEKIFMDWDQPNPIRDKVAETEDFTLKEFATDYAQQLILYNNQYLDLKDTRDKLLQTIGYLETERYTGQAGKAYHLIMPYATESQLIVTLSHVEGLEGEPRLKFYIYIDDNYVYKSRTYQNSSNPQFNMEMDIILPTDAQKIMIEFYDAYNSQSFESIENKSDNNDSTMDNDKIQHTKLGQTEISVDKVIQNLLVLDEYITHRNILHFSESQPILSTSTDDDLYSSHSHYRPHPPDGHSKSQPSLKGKLHLSLKAELGVDYLERMEQQKRKFIEEAQGKVETLRASIGMKEQIITQAIEGIFHISLDLEKGLIVDQIDTSFQNTTAMMNNSGLMDSSLQSAENTRKVAVSDEARRLRLKNRREIESLESQVNNPTGEGGKRMCGCEAFCSIF</sequence>
<name>A0A8J8NV66_HALGN</name>
<feature type="domain" description="C2" evidence="2">
    <location>
        <begin position="230"/>
        <end position="343"/>
    </location>
</feature>
<evidence type="ECO:0000313" key="3">
    <source>
        <dbReference type="EMBL" id="TNV81733.1"/>
    </source>
</evidence>
<proteinExistence type="predicted"/>
<keyword evidence="4" id="KW-1185">Reference proteome</keyword>
<accession>A0A8J8NV66</accession>
<dbReference type="InterPro" id="IPR035892">
    <property type="entry name" value="C2_domain_sf"/>
</dbReference>
<organism evidence="3 4">
    <name type="scientific">Halteria grandinella</name>
    <dbReference type="NCBI Taxonomy" id="5974"/>
    <lineage>
        <taxon>Eukaryota</taxon>
        <taxon>Sar</taxon>
        <taxon>Alveolata</taxon>
        <taxon>Ciliophora</taxon>
        <taxon>Intramacronucleata</taxon>
        <taxon>Spirotrichea</taxon>
        <taxon>Stichotrichia</taxon>
        <taxon>Sporadotrichida</taxon>
        <taxon>Halteriidae</taxon>
        <taxon>Halteria</taxon>
    </lineage>
</organism>
<dbReference type="EMBL" id="RRYP01005796">
    <property type="protein sequence ID" value="TNV81733.1"/>
    <property type="molecule type" value="Genomic_DNA"/>
</dbReference>
<gene>
    <name evidence="3" type="ORF">FGO68_gene12252</name>
</gene>
<reference evidence="3" key="1">
    <citation type="submission" date="2019-06" db="EMBL/GenBank/DDBJ databases">
        <authorList>
            <person name="Zheng W."/>
        </authorList>
    </citation>
    <scope>NUCLEOTIDE SEQUENCE</scope>
    <source>
        <strain evidence="3">QDHG01</strain>
    </source>
</reference>
<dbReference type="SUPFAM" id="SSF49562">
    <property type="entry name" value="C2 domain (Calcium/lipid-binding domain, CaLB)"/>
    <property type="match status" value="1"/>
</dbReference>
<comment type="caution">
    <text evidence="3">The sequence shown here is derived from an EMBL/GenBank/DDBJ whole genome shotgun (WGS) entry which is preliminary data.</text>
</comment>
<evidence type="ECO:0000256" key="1">
    <source>
        <dbReference type="SAM" id="MobiDB-lite"/>
    </source>
</evidence>
<dbReference type="CDD" id="cd00030">
    <property type="entry name" value="C2"/>
    <property type="match status" value="1"/>
</dbReference>
<evidence type="ECO:0000313" key="4">
    <source>
        <dbReference type="Proteomes" id="UP000785679"/>
    </source>
</evidence>
<dbReference type="SMART" id="SM00239">
    <property type="entry name" value="C2"/>
    <property type="match status" value="1"/>
</dbReference>
<evidence type="ECO:0000259" key="2">
    <source>
        <dbReference type="SMART" id="SM00239"/>
    </source>
</evidence>
<dbReference type="OrthoDB" id="10569105at2759"/>
<protein>
    <recommendedName>
        <fullName evidence="2">C2 domain-containing protein</fullName>
    </recommendedName>
</protein>
<dbReference type="AlphaFoldDB" id="A0A8J8NV66"/>
<dbReference type="Proteomes" id="UP000785679">
    <property type="component" value="Unassembled WGS sequence"/>
</dbReference>